<dbReference type="KEGG" id="vg:13997087"/>
<evidence type="ECO:0000313" key="1">
    <source>
        <dbReference type="EMBL" id="AFV51242.1"/>
    </source>
</evidence>
<dbReference type="Proteomes" id="UP000009199">
    <property type="component" value="Segment"/>
</dbReference>
<organism evidence="1 2">
    <name type="scientific">Sulfolobales Mexican rod-shaped virus 1</name>
    <dbReference type="NCBI Taxonomy" id="2848122"/>
    <lineage>
        <taxon>Viruses</taxon>
        <taxon>Adnaviria</taxon>
        <taxon>Zilligvirae</taxon>
        <taxon>Taleaviricota</taxon>
        <taxon>Tokiviricetes</taxon>
        <taxon>Ligamenvirales</taxon>
        <taxon>Rudiviridae</taxon>
        <taxon>Mexirudivirus</taxon>
        <taxon>Mexirudivirus azufresense</taxon>
        <taxon>Mexirudivirus SMRV1</taxon>
    </lineage>
</organism>
<reference evidence="1 2" key="1">
    <citation type="journal article" date="2013" name="Genome Announc.">
        <title>Genome sequence of a novel archaeal rudivirus recovered from a mexican hot spring.</title>
        <authorList>
            <person name="Servin-Garciduenas L.E."/>
            <person name="Peng X."/>
            <person name="Garrett R.A."/>
            <person name="Martinez-Romero E."/>
        </authorList>
    </citation>
    <scope>NUCLEOTIDE SEQUENCE [LARGE SCALE GENOMIC DNA]</scope>
</reference>
<accession>K4PAJ3</accession>
<keyword evidence="2" id="KW-1185">Reference proteome</keyword>
<dbReference type="EMBL" id="JX944686">
    <property type="protein sequence ID" value="AFV51242.1"/>
    <property type="molecule type" value="Genomic_DNA"/>
</dbReference>
<evidence type="ECO:0000313" key="2">
    <source>
        <dbReference type="Proteomes" id="UP000009199"/>
    </source>
</evidence>
<name>K4PAJ3_9VIRU</name>
<sequence length="70" mass="7841">MIDGMREMLCSGVGAYLVCIPVNGVRLDVNGVKLPAEYEGWTVEKVVYSPVDDRLYVQVARKNLRKVLTL</sequence>
<proteinExistence type="predicted"/>
<protein>
    <submittedName>
        <fullName evidence="1">Uncharacterized protein</fullName>
    </submittedName>
</protein>